<organism evidence="1 2">
    <name type="scientific">Halodesulfovibrio aestuarii</name>
    <dbReference type="NCBI Taxonomy" id="126333"/>
    <lineage>
        <taxon>Bacteria</taxon>
        <taxon>Pseudomonadati</taxon>
        <taxon>Thermodesulfobacteriota</taxon>
        <taxon>Desulfovibrionia</taxon>
        <taxon>Desulfovibrionales</taxon>
        <taxon>Desulfovibrionaceae</taxon>
        <taxon>Halodesulfovibrio</taxon>
    </lineage>
</organism>
<name>A0A8G2F7Y2_9BACT</name>
<dbReference type="AlphaFoldDB" id="A0A8G2F7Y2"/>
<dbReference type="Proteomes" id="UP000184001">
    <property type="component" value="Unassembled WGS sequence"/>
</dbReference>
<reference evidence="1 2" key="1">
    <citation type="submission" date="2016-11" db="EMBL/GenBank/DDBJ databases">
        <authorList>
            <person name="Varghese N."/>
            <person name="Submissions S."/>
        </authorList>
    </citation>
    <scope>NUCLEOTIDE SEQUENCE [LARGE SCALE GENOMIC DNA]</scope>
    <source>
        <strain evidence="1 2">DSM 17919</strain>
    </source>
</reference>
<sequence>MMRQAKLFQYSTRDEQVAQLAGILPQMRAVMNRVMKEQPNLSRDQLADELTEISHAAGIQLSTRNAKSVSRAALDKWLQPAAKEHPPPILAVVAFCMATGDVSPLQPILQAVGCEIMSEDDKKLRDYARAILSEKEAKKRKKQLEAQL</sequence>
<evidence type="ECO:0000313" key="2">
    <source>
        <dbReference type="Proteomes" id="UP000184001"/>
    </source>
</evidence>
<proteinExistence type="predicted"/>
<gene>
    <name evidence="1" type="ORF">SAMN05660830_00415</name>
</gene>
<protein>
    <submittedName>
        <fullName evidence="1">Uncharacterized protein</fullName>
    </submittedName>
</protein>
<dbReference type="EMBL" id="FQZR01000002">
    <property type="protein sequence ID" value="SHI59758.1"/>
    <property type="molecule type" value="Genomic_DNA"/>
</dbReference>
<accession>A0A8G2F7Y2</accession>
<dbReference type="RefSeq" id="WP_020001549.1">
    <property type="nucleotide sequence ID" value="NZ_CP192219.1"/>
</dbReference>
<evidence type="ECO:0000313" key="1">
    <source>
        <dbReference type="EMBL" id="SHI59758.1"/>
    </source>
</evidence>
<comment type="caution">
    <text evidence="1">The sequence shown here is derived from an EMBL/GenBank/DDBJ whole genome shotgun (WGS) entry which is preliminary data.</text>
</comment>